<dbReference type="InterPro" id="IPR050523">
    <property type="entry name" value="AKR_Detox_Biosynth"/>
</dbReference>
<comment type="similarity">
    <text evidence="3">Belongs to the aldo/keto reductase family. Aldo/keto reductase 2 subfamily.</text>
</comment>
<dbReference type="Proteomes" id="UP000664521">
    <property type="component" value="Unassembled WGS sequence"/>
</dbReference>
<evidence type="ECO:0000256" key="1">
    <source>
        <dbReference type="ARBA" id="ARBA00022857"/>
    </source>
</evidence>
<dbReference type="PANTHER" id="PTHR43364:SF7">
    <property type="entry name" value="NADP-DEPENDENT OXIDOREDUCTASE DOMAIN-CONTAINING PROTEIN-RELATED"/>
    <property type="match status" value="1"/>
</dbReference>
<dbReference type="InterPro" id="IPR023210">
    <property type="entry name" value="NADP_OxRdtase_dom"/>
</dbReference>
<dbReference type="GO" id="GO:0016491">
    <property type="term" value="F:oxidoreductase activity"/>
    <property type="evidence" value="ECO:0007669"/>
    <property type="project" value="UniProtKB-KW"/>
</dbReference>
<gene>
    <name evidence="5" type="ORF">HETSPECPRED_002034</name>
</gene>
<feature type="domain" description="NADP-dependent oxidoreductase" evidence="4">
    <location>
        <begin position="3"/>
        <end position="293"/>
    </location>
</feature>
<comment type="caution">
    <text evidence="5">The sequence shown here is derived from an EMBL/GenBank/DDBJ whole genome shotgun (WGS) entry which is preliminary data.</text>
</comment>
<accession>A0A8H3EXU0</accession>
<dbReference type="SUPFAM" id="SSF51430">
    <property type="entry name" value="NAD(P)-linked oxidoreductase"/>
    <property type="match status" value="1"/>
</dbReference>
<dbReference type="OrthoDB" id="48988at2759"/>
<reference evidence="5" key="1">
    <citation type="submission" date="2021-03" db="EMBL/GenBank/DDBJ databases">
        <authorList>
            <person name="Tagirdzhanova G."/>
        </authorList>
    </citation>
    <scope>NUCLEOTIDE SEQUENCE</scope>
</reference>
<dbReference type="Pfam" id="PF00248">
    <property type="entry name" value="Aldo_ket_red"/>
    <property type="match status" value="1"/>
</dbReference>
<evidence type="ECO:0000256" key="2">
    <source>
        <dbReference type="ARBA" id="ARBA00023002"/>
    </source>
</evidence>
<evidence type="ECO:0000313" key="6">
    <source>
        <dbReference type="Proteomes" id="UP000664521"/>
    </source>
</evidence>
<proteinExistence type="inferred from homology"/>
<dbReference type="AlphaFoldDB" id="A0A8H3EXU0"/>
<dbReference type="PANTHER" id="PTHR43364">
    <property type="entry name" value="NADH-SPECIFIC METHYLGLYOXAL REDUCTASE-RELATED"/>
    <property type="match status" value="1"/>
</dbReference>
<evidence type="ECO:0000256" key="3">
    <source>
        <dbReference type="ARBA" id="ARBA00038157"/>
    </source>
</evidence>
<name>A0A8H3EXU0_9LECA</name>
<keyword evidence="1" id="KW-0521">NADP</keyword>
<dbReference type="EMBL" id="CAJPDS010000014">
    <property type="protein sequence ID" value="CAF9914626.1"/>
    <property type="molecule type" value="Genomic_DNA"/>
</dbReference>
<sequence length="350" mass="38512">MMGAMSKTDVFGILDFFYDQGGNFIDTSSNYQSEQSEIWIGEWLASKPEGFRDQMVIATKFTTGYLAYKGSDDIIQSNYIGNNKKSLKHSLDASLKKLQTDFIDILYVHWWDFTTSIPELMHSLNDVVAAGKVLYLGISDTPAWIVSKANEYARQKGLRPFVVYQGKWSAADRDFERDILDMCAHEGIALAPWGALGGGKFKTKQQWEEKQKAGEGRQMGGASAKDEKISAVLETVAKKYDTALTSVALAYVLHKAPYVFPIIGGRKIEHLKGNIEALGLELSQEDIDGIEGAAEFDIGFPLNFLGNFGQNPAKGAHGPGDVFLEQMTIKADYVKGALPIRPSKSGGEGK</sequence>
<keyword evidence="2" id="KW-0560">Oxidoreductase</keyword>
<dbReference type="InterPro" id="IPR036812">
    <property type="entry name" value="NAD(P)_OxRdtase_dom_sf"/>
</dbReference>
<organism evidence="5 6">
    <name type="scientific">Heterodermia speciosa</name>
    <dbReference type="NCBI Taxonomy" id="116794"/>
    <lineage>
        <taxon>Eukaryota</taxon>
        <taxon>Fungi</taxon>
        <taxon>Dikarya</taxon>
        <taxon>Ascomycota</taxon>
        <taxon>Pezizomycotina</taxon>
        <taxon>Lecanoromycetes</taxon>
        <taxon>OSLEUM clade</taxon>
        <taxon>Lecanoromycetidae</taxon>
        <taxon>Caliciales</taxon>
        <taxon>Physciaceae</taxon>
        <taxon>Heterodermia</taxon>
    </lineage>
</organism>
<protein>
    <recommendedName>
        <fullName evidence="4">NADP-dependent oxidoreductase domain-containing protein</fullName>
    </recommendedName>
</protein>
<evidence type="ECO:0000313" key="5">
    <source>
        <dbReference type="EMBL" id="CAF9914626.1"/>
    </source>
</evidence>
<dbReference type="Gene3D" id="3.20.20.100">
    <property type="entry name" value="NADP-dependent oxidoreductase domain"/>
    <property type="match status" value="1"/>
</dbReference>
<evidence type="ECO:0000259" key="4">
    <source>
        <dbReference type="Pfam" id="PF00248"/>
    </source>
</evidence>
<keyword evidence="6" id="KW-1185">Reference proteome</keyword>